<feature type="transmembrane region" description="Helical" evidence="9">
    <location>
        <begin position="57"/>
        <end position="79"/>
    </location>
</feature>
<dbReference type="RefSeq" id="WP_221048002.1">
    <property type="nucleotide sequence ID" value="NZ_AP019782.1"/>
</dbReference>
<evidence type="ECO:0000256" key="1">
    <source>
        <dbReference type="ARBA" id="ARBA00004651"/>
    </source>
</evidence>
<keyword evidence="5 9" id="KW-1133">Transmembrane helix</keyword>
<evidence type="ECO:0000313" key="10">
    <source>
        <dbReference type="EMBL" id="BBL69677.1"/>
    </source>
</evidence>
<reference evidence="10" key="1">
    <citation type="submission" date="2019-06" db="EMBL/GenBank/DDBJ databases">
        <title>Complete genome sequence of Methylogaea oryzae strain JCM16910.</title>
        <authorList>
            <person name="Asakawa S."/>
        </authorList>
    </citation>
    <scope>NUCLEOTIDE SEQUENCE</scope>
    <source>
        <strain evidence="10">E10</strain>
    </source>
</reference>
<evidence type="ECO:0000256" key="6">
    <source>
        <dbReference type="ARBA" id="ARBA00023136"/>
    </source>
</evidence>
<dbReference type="Pfam" id="PF00893">
    <property type="entry name" value="Multi_Drug_Res"/>
    <property type="match status" value="1"/>
</dbReference>
<feature type="transmembrane region" description="Helical" evidence="9">
    <location>
        <begin position="32"/>
        <end position="50"/>
    </location>
</feature>
<dbReference type="EMBL" id="AP019782">
    <property type="protein sequence ID" value="BBL69677.1"/>
    <property type="molecule type" value="Genomic_DNA"/>
</dbReference>
<dbReference type="PANTHER" id="PTHR30561">
    <property type="entry name" value="SMR FAMILY PROTON-DEPENDENT DRUG EFFLUX TRANSPORTER SUGE"/>
    <property type="match status" value="1"/>
</dbReference>
<dbReference type="Proteomes" id="UP000824988">
    <property type="component" value="Chromosome"/>
</dbReference>
<sequence>MHGLYLLAAILLEVAGTTCMRLAEGFTRPLPSVLIFVFYGLSFACITLALEKIQLSVAYAIWAGMGTALIALIGVAVFAESMSPLKWLSLAMIAAGVVGLNLDGAAR</sequence>
<keyword evidence="3" id="KW-1003">Cell membrane</keyword>
<keyword evidence="2" id="KW-0813">Transport</keyword>
<gene>
    <name evidence="10" type="ORF">MoryE10_02830</name>
</gene>
<dbReference type="AlphaFoldDB" id="A0A8D4VM70"/>
<dbReference type="FunFam" id="1.10.3730.20:FF:000001">
    <property type="entry name" value="Quaternary ammonium compound resistance transporter SugE"/>
    <property type="match status" value="1"/>
</dbReference>
<dbReference type="GO" id="GO:0022857">
    <property type="term" value="F:transmembrane transporter activity"/>
    <property type="evidence" value="ECO:0007669"/>
    <property type="project" value="InterPro"/>
</dbReference>
<dbReference type="KEGG" id="moz:MoryE10_02830"/>
<dbReference type="GO" id="GO:1990961">
    <property type="term" value="P:xenobiotic detoxification by transmembrane export across the plasma membrane"/>
    <property type="evidence" value="ECO:0007669"/>
    <property type="project" value="UniProtKB-ARBA"/>
</dbReference>
<keyword evidence="6 9" id="KW-0472">Membrane</keyword>
<protein>
    <submittedName>
        <fullName evidence="10">QacE family quaternary ammonium compound efflux SMR transporter</fullName>
    </submittedName>
</protein>
<dbReference type="InterPro" id="IPR000390">
    <property type="entry name" value="Small_drug/metabolite_transptr"/>
</dbReference>
<evidence type="ECO:0000256" key="9">
    <source>
        <dbReference type="SAM" id="Phobius"/>
    </source>
</evidence>
<evidence type="ECO:0000256" key="2">
    <source>
        <dbReference type="ARBA" id="ARBA00022448"/>
    </source>
</evidence>
<evidence type="ECO:0000256" key="7">
    <source>
        <dbReference type="ARBA" id="ARBA00038032"/>
    </source>
</evidence>
<evidence type="ECO:0000256" key="4">
    <source>
        <dbReference type="ARBA" id="ARBA00022692"/>
    </source>
</evidence>
<organism evidence="10 11">
    <name type="scientific">Methylogaea oryzae</name>
    <dbReference type="NCBI Taxonomy" id="1295382"/>
    <lineage>
        <taxon>Bacteria</taxon>
        <taxon>Pseudomonadati</taxon>
        <taxon>Pseudomonadota</taxon>
        <taxon>Gammaproteobacteria</taxon>
        <taxon>Methylococcales</taxon>
        <taxon>Methylococcaceae</taxon>
        <taxon>Methylogaea</taxon>
    </lineage>
</organism>
<dbReference type="GO" id="GO:0005886">
    <property type="term" value="C:plasma membrane"/>
    <property type="evidence" value="ECO:0007669"/>
    <property type="project" value="UniProtKB-SubCell"/>
</dbReference>
<comment type="subcellular location">
    <subcellularLocation>
        <location evidence="1 8">Cell membrane</location>
        <topology evidence="1 8">Multi-pass membrane protein</topology>
    </subcellularLocation>
</comment>
<proteinExistence type="inferred from homology"/>
<evidence type="ECO:0000256" key="3">
    <source>
        <dbReference type="ARBA" id="ARBA00022475"/>
    </source>
</evidence>
<accession>A0A8D4VM70</accession>
<dbReference type="PANTHER" id="PTHR30561:SF1">
    <property type="entry name" value="MULTIDRUG TRANSPORTER EMRE"/>
    <property type="match status" value="1"/>
</dbReference>
<dbReference type="InterPro" id="IPR045324">
    <property type="entry name" value="Small_multidrug_res"/>
</dbReference>
<keyword evidence="11" id="KW-1185">Reference proteome</keyword>
<evidence type="ECO:0000256" key="8">
    <source>
        <dbReference type="RuleBase" id="RU003942"/>
    </source>
</evidence>
<evidence type="ECO:0000313" key="11">
    <source>
        <dbReference type="Proteomes" id="UP000824988"/>
    </source>
</evidence>
<comment type="similarity">
    <text evidence="7 8">Belongs to the drug/metabolite transporter (DMT) superfamily. Small multidrug resistance (SMR) (TC 2.A.7.1) family.</text>
</comment>
<keyword evidence="4 8" id="KW-0812">Transmembrane</keyword>
<name>A0A8D4VM70_9GAMM</name>
<evidence type="ECO:0000256" key="5">
    <source>
        <dbReference type="ARBA" id="ARBA00022989"/>
    </source>
</evidence>